<keyword evidence="2" id="KW-1185">Reference proteome</keyword>
<evidence type="ECO:0008006" key="3">
    <source>
        <dbReference type="Google" id="ProtNLM"/>
    </source>
</evidence>
<protein>
    <recommendedName>
        <fullName evidence="3">Tetracycline regulation of excision, RteC</fullName>
    </recommendedName>
</protein>
<organism evidence="1 2">
    <name type="scientific">Panacibacter ginsenosidivorans</name>
    <dbReference type="NCBI Taxonomy" id="1813871"/>
    <lineage>
        <taxon>Bacteria</taxon>
        <taxon>Pseudomonadati</taxon>
        <taxon>Bacteroidota</taxon>
        <taxon>Chitinophagia</taxon>
        <taxon>Chitinophagales</taxon>
        <taxon>Chitinophagaceae</taxon>
        <taxon>Panacibacter</taxon>
    </lineage>
</organism>
<dbReference type="RefSeq" id="WP_147192176.1">
    <property type="nucleotide sequence ID" value="NZ_CP042435.1"/>
</dbReference>
<dbReference type="InterPro" id="IPR018534">
    <property type="entry name" value="Tet_reg_excision_RteC"/>
</dbReference>
<evidence type="ECO:0000313" key="1">
    <source>
        <dbReference type="EMBL" id="QEC69299.1"/>
    </source>
</evidence>
<dbReference type="Pfam" id="PF09357">
    <property type="entry name" value="RteC"/>
    <property type="match status" value="1"/>
</dbReference>
<dbReference type="Proteomes" id="UP000321533">
    <property type="component" value="Chromosome"/>
</dbReference>
<dbReference type="EMBL" id="CP042435">
    <property type="protein sequence ID" value="QEC69299.1"/>
    <property type="molecule type" value="Genomic_DNA"/>
</dbReference>
<proteinExistence type="predicted"/>
<accession>A0A5B8VDF0</accession>
<name>A0A5B8VDF0_9BACT</name>
<reference evidence="1 2" key="1">
    <citation type="journal article" date="2016" name="Int. J. Syst. Evol. Microbiol.">
        <title>Panacibacter ginsenosidivorans gen. nov., sp. nov., with ginsenoside converting activity isolated from soil of a ginseng field.</title>
        <authorList>
            <person name="Siddiqi M.Z."/>
            <person name="Muhammad Shafi S."/>
            <person name="Choi K.D."/>
            <person name="Im W.T."/>
        </authorList>
    </citation>
    <scope>NUCLEOTIDE SEQUENCE [LARGE SCALE GENOMIC DNA]</scope>
    <source>
        <strain evidence="1 2">Gsoil1550</strain>
    </source>
</reference>
<dbReference type="OrthoDB" id="790983at2"/>
<dbReference type="AlphaFoldDB" id="A0A5B8VDF0"/>
<evidence type="ECO:0000313" key="2">
    <source>
        <dbReference type="Proteomes" id="UP000321533"/>
    </source>
</evidence>
<dbReference type="KEGG" id="pgin:FRZ67_19040"/>
<sequence>MAACADAHRRMLDFVRAHAFEDAAQEIFFFRTMRPHTGGLLQYYNSLLRIELGRPVGSFDVLCSYYKNELDTITRFYEDNRFLVTYYRSGETFLDDKLFVRVDGSAGFFPDHAAHEEGHRSLCDGFVTALLANERLAAWLTEAMTASEDKPVSQGDSIKWTDSKAALVELLYALHRRGSFNGGQASVKDIARMLENVFRVDLGNYYRAFQEIRIRKMGRTSYLDSLKTGLIQYMDETDLNYKG</sequence>
<gene>
    <name evidence="1" type="ORF">FRZ67_19040</name>
</gene>